<protein>
    <recommendedName>
        <fullName evidence="1">Trs120/TRAPPC9 N-terminal domain-containing protein</fullName>
    </recommendedName>
</protein>
<organism evidence="2 3">
    <name type="scientific">Hanseniaspora guilliermondii</name>
    <dbReference type="NCBI Taxonomy" id="56406"/>
    <lineage>
        <taxon>Eukaryota</taxon>
        <taxon>Fungi</taxon>
        <taxon>Dikarya</taxon>
        <taxon>Ascomycota</taxon>
        <taxon>Saccharomycotina</taxon>
        <taxon>Saccharomycetes</taxon>
        <taxon>Saccharomycodales</taxon>
        <taxon>Saccharomycodaceae</taxon>
        <taxon>Hanseniaspora</taxon>
    </lineage>
</organism>
<dbReference type="AlphaFoldDB" id="A0A1L0AWI8"/>
<sequence>MLNLDTVYNDITSIKILVKNTSSVNNINQKLIKQIQLKHIVPYYKNNNEVENKDDYTGFLNPSFYPESFIKFEYANTSQDIEDLLIYHDLEPWRNQLVVLTISDDLSSSEKNDRILDNVYYKHISVNDVNDINQYYNICQNVYEILKNYIRSLSYMKLKSPNNFMINKENRINYFSNSIKTENSNTYYQMTKAKYKINNMDASIQLNSRKLKYTANILMLSGQYKKALEVLDDCIVDFYKNGDFLWLSNALEMVCFCLLNIISITNDKDGEIFIPHCIEYLIMYDKHILLKSKVIKNVLKHVNTNASDNRDSVDMDQIKHEFADKGHKNTLNVQGIMFLIVQIYEKLIHYLEYTYDEADNYATPSILSNVYMNYLWFMHQSIVCDDMNDFFTSITNIKTGSLNKFYLQPIREDFLFLYKKYEMYGIFKSLNLRECLRFINLNFYMIDMLQSEKSLILKYFYFVEKFKNDDDFVNNDELNGIIFKKMADLVLKKFIDNKSIFKRLVVTVLKYCSNDNLKTELANLSLKYHSLFKKEEQELIIASLKTWTNERNTCFLKSYRILKRLDTQTVTPKMEILNVLEQTDVVDEVYNPFRNKSRIKDEIVENKHCFIENEIMSVEFTFDNYSKIDLTLSDVKINSEEFSNIHHFEKFDDVNNKLCNSSVTRVVVNFKCVNGLSDKYIDINDFEFKFKELQSLKITPIRPYTKNHPKNKVLVIPQVPIIGIDEHPFLCLDNDCINMKEIIINRRNSIDLEIFDMKVNVSHYNIHDFFGKKKLSKSEYELYDYMVAEFHESLHLEANIHKDYLKIVLNINFMDYKVVNVESFNITIQYGMISDDVKYTNELVVPVKVEYKESLIIPNFEILPYNLIPSEQISLNTSAIHETSFTNSSMNDHLNTKEKWILFLENNNEYKWILLLNLRNVSTYDITCKSSYERFNGPESERYENDAVLIKSNSNRKIMIPIEASLFDNITDLQKSIAYNILMNFKRNIKIEYVKNKKKYLINILSNLKLEDCYNSQKLVNRQDIIITMDDGMNTFKVGEKKRIRLEPKMFNTENNLKVNKNGGNMLISLMVLDIITSEDVLEKENIVLFNGMRTFNIDQLNQKKIVSIEILFTTPGSYEINCLCEIGKDPSSVLKYFGTRALTVRVLE</sequence>
<accession>A0A1L0AWI8</accession>
<dbReference type="EMBL" id="FQNF01000011">
    <property type="protein sequence ID" value="SGZ38682.1"/>
    <property type="molecule type" value="Genomic_DNA"/>
</dbReference>
<dbReference type="VEuPathDB" id="FungiDB:HGUI_00882"/>
<dbReference type="Pfam" id="PF08626">
    <property type="entry name" value="TRAPPC9-Trs120"/>
    <property type="match status" value="1"/>
</dbReference>
<dbReference type="PANTHER" id="PTHR21512:SF5">
    <property type="entry name" value="TRAFFICKING PROTEIN PARTICLE COMPLEX SUBUNIT 9"/>
    <property type="match status" value="1"/>
</dbReference>
<dbReference type="OrthoDB" id="3972261at2759"/>
<name>A0A1L0AWI8_9ASCO</name>
<dbReference type="InterPro" id="IPR058563">
    <property type="entry name" value="Trs120_TRAPPC9_N"/>
</dbReference>
<proteinExistence type="predicted"/>
<evidence type="ECO:0000313" key="3">
    <source>
        <dbReference type="Proteomes" id="UP000183365"/>
    </source>
</evidence>
<evidence type="ECO:0000313" key="2">
    <source>
        <dbReference type="EMBL" id="SGZ38682.1"/>
    </source>
</evidence>
<dbReference type="InterPro" id="IPR013935">
    <property type="entry name" value="Trs120_TRAPPC9"/>
</dbReference>
<feature type="domain" description="Trs120/TRAPPC9 N-terminal" evidence="1">
    <location>
        <begin position="173"/>
        <end position="259"/>
    </location>
</feature>
<evidence type="ECO:0000259" key="1">
    <source>
        <dbReference type="Pfam" id="PF08626"/>
    </source>
</evidence>
<dbReference type="Proteomes" id="UP000183365">
    <property type="component" value="Unassembled WGS sequence"/>
</dbReference>
<keyword evidence="3" id="KW-1185">Reference proteome</keyword>
<gene>
    <name evidence="2" type="ORF">HGUI_00882</name>
</gene>
<reference evidence="3" key="1">
    <citation type="submission" date="2016-11" db="EMBL/GenBank/DDBJ databases">
        <authorList>
            <person name="Guldener U."/>
        </authorList>
    </citation>
    <scope>NUCLEOTIDE SEQUENCE [LARGE SCALE GENOMIC DNA]</scope>
</reference>
<dbReference type="PANTHER" id="PTHR21512">
    <property type="entry name" value="TRAFFICKING PROTEIN PARTICLE COMPLEX SUBUNIT 9"/>
    <property type="match status" value="1"/>
</dbReference>
<dbReference type="GO" id="GO:0005802">
    <property type="term" value="C:trans-Golgi network"/>
    <property type="evidence" value="ECO:0007669"/>
    <property type="project" value="TreeGrafter"/>
</dbReference>